<keyword evidence="1" id="KW-0472">Membrane</keyword>
<reference evidence="3 4" key="1">
    <citation type="journal article" date="2017" name="ISME J.">
        <title>An acid-tolerant ammonia-oxidizing ?-proteobacterium from soil.</title>
        <authorList>
            <person name="Hayatsu M."/>
            <person name="Tago K."/>
            <person name="Uchiyama I."/>
            <person name="Toyoda A."/>
            <person name="Wang Y."/>
            <person name="Shimomura Y."/>
            <person name="Okubo T."/>
            <person name="Kurisu F."/>
            <person name="Hirono Y."/>
            <person name="Nonaka K."/>
            <person name="Akiyama H."/>
            <person name="Itoh T."/>
            <person name="Takami H."/>
        </authorList>
    </citation>
    <scope>NUCLEOTIDE SEQUENCE [LARGE SCALE GENOMIC DNA]</scope>
    <source>
        <strain evidence="3 4">TAO100</strain>
    </source>
</reference>
<dbReference type="InterPro" id="IPR021729">
    <property type="entry name" value="DUF3298"/>
</dbReference>
<dbReference type="Gene3D" id="3.90.640.20">
    <property type="entry name" value="Heat-shock cognate protein, ATPase"/>
    <property type="match status" value="1"/>
</dbReference>
<dbReference type="InterPro" id="IPR037126">
    <property type="entry name" value="PdaC/RsiV-like_sf"/>
</dbReference>
<accession>A0A1Q2SK09</accession>
<evidence type="ECO:0000256" key="1">
    <source>
        <dbReference type="SAM" id="Phobius"/>
    </source>
</evidence>
<gene>
    <name evidence="3" type="ORF">TAO_0087</name>
</gene>
<keyword evidence="4" id="KW-1185">Reference proteome</keyword>
<evidence type="ECO:0000259" key="2">
    <source>
        <dbReference type="Pfam" id="PF11738"/>
    </source>
</evidence>
<evidence type="ECO:0000313" key="4">
    <source>
        <dbReference type="Proteomes" id="UP000243679"/>
    </source>
</evidence>
<keyword evidence="1" id="KW-0812">Transmembrane</keyword>
<dbReference type="Pfam" id="PF11738">
    <property type="entry name" value="DUF3298"/>
    <property type="match status" value="1"/>
</dbReference>
<dbReference type="KEGG" id="ntt:TAO_0087"/>
<evidence type="ECO:0000313" key="3">
    <source>
        <dbReference type="EMBL" id="BAW79457.1"/>
    </source>
</evidence>
<proteinExistence type="predicted"/>
<sequence length="282" mass="31145">MKAKEWLLIVLVSFIVITMLGIIVTPEMIHSAQVANSKATIDLIPTSIVPLSGDRIITKRYKITITLPTLTADEKPLVDAIRTAADNAKHEFLQALPDWKHLPEFADRQFDLLIDFKVISQIDTFISILETGSSNTGGAHPIPIKATFVYDRKLGKLITLADLFTSFNPALSALANFARSTLLEKFQIEAPKSDEGSLEAVQEWGFRMRQMLNEGTQPTAENYAAFIIQSAANIQTASPGIILVFPPYQIAPYASGTQTVEVPAYIFAQFLKPNYLSSFAIQ</sequence>
<name>A0A1Q2SK09_9GAMM</name>
<feature type="domain" description="DUF3298" evidence="2">
    <location>
        <begin position="162"/>
        <end position="263"/>
    </location>
</feature>
<feature type="transmembrane region" description="Helical" evidence="1">
    <location>
        <begin position="6"/>
        <end position="24"/>
    </location>
</feature>
<dbReference type="Gene3D" id="3.30.565.40">
    <property type="entry name" value="Fervidobacterium nodosum Rt17-B1 like"/>
    <property type="match status" value="1"/>
</dbReference>
<dbReference type="AlphaFoldDB" id="A0A1Q2SK09"/>
<dbReference type="OrthoDB" id="5637at2"/>
<organism evidence="3 4">
    <name type="scientific">Candidatus Nitrosoglobus terrae</name>
    <dbReference type="NCBI Taxonomy" id="1630141"/>
    <lineage>
        <taxon>Bacteria</taxon>
        <taxon>Pseudomonadati</taxon>
        <taxon>Pseudomonadota</taxon>
        <taxon>Gammaproteobacteria</taxon>
        <taxon>Chromatiales</taxon>
        <taxon>Chromatiaceae</taxon>
        <taxon>Candidatus Nitrosoglobus</taxon>
    </lineage>
</organism>
<dbReference type="EMBL" id="AP014836">
    <property type="protein sequence ID" value="BAW79457.1"/>
    <property type="molecule type" value="Genomic_DNA"/>
</dbReference>
<dbReference type="RefSeq" id="WP_096526120.1">
    <property type="nucleotide sequence ID" value="NZ_AP014836.1"/>
</dbReference>
<protein>
    <submittedName>
        <fullName evidence="3">Hypothetical conserved protein</fullName>
    </submittedName>
</protein>
<keyword evidence="1" id="KW-1133">Transmembrane helix</keyword>
<dbReference type="Proteomes" id="UP000243679">
    <property type="component" value="Chromosome"/>
</dbReference>